<keyword evidence="2" id="KW-0812">Transmembrane</keyword>
<evidence type="ECO:0000256" key="2">
    <source>
        <dbReference type="SAM" id="Phobius"/>
    </source>
</evidence>
<dbReference type="Proteomes" id="UP000237846">
    <property type="component" value="Unassembled WGS sequence"/>
</dbReference>
<evidence type="ECO:0000313" key="4">
    <source>
        <dbReference type="EMBL" id="PRY01632.1"/>
    </source>
</evidence>
<keyword evidence="2" id="KW-0472">Membrane</keyword>
<evidence type="ECO:0000259" key="3">
    <source>
        <dbReference type="Pfam" id="PF20059"/>
    </source>
</evidence>
<keyword evidence="5" id="KW-1185">Reference proteome</keyword>
<keyword evidence="2" id="KW-1133">Transmembrane helix</keyword>
<feature type="region of interest" description="Disordered" evidence="1">
    <location>
        <begin position="69"/>
        <end position="96"/>
    </location>
</feature>
<dbReference type="InterPro" id="IPR045597">
    <property type="entry name" value="DUF6458"/>
</dbReference>
<gene>
    <name evidence="4" type="ORF">CLV72_101215</name>
</gene>
<dbReference type="RefSeq" id="WP_106237671.1">
    <property type="nucleotide sequence ID" value="NZ_PVZC01000001.1"/>
</dbReference>
<comment type="caution">
    <text evidence="4">The sequence shown here is derived from an EMBL/GenBank/DDBJ whole genome shotgun (WGS) entry which is preliminary data.</text>
</comment>
<feature type="domain" description="DUF6458" evidence="3">
    <location>
        <begin position="1"/>
        <end position="60"/>
    </location>
</feature>
<evidence type="ECO:0000313" key="5">
    <source>
        <dbReference type="Proteomes" id="UP000237846"/>
    </source>
</evidence>
<dbReference type="Pfam" id="PF20059">
    <property type="entry name" value="DUF6458"/>
    <property type="match status" value="1"/>
</dbReference>
<feature type="transmembrane region" description="Helical" evidence="2">
    <location>
        <begin position="29"/>
        <end position="51"/>
    </location>
</feature>
<feature type="compositionally biased region" description="Basic and acidic residues" evidence="1">
    <location>
        <begin position="81"/>
        <end position="96"/>
    </location>
</feature>
<dbReference type="AlphaFoldDB" id="A0A2T0QCJ3"/>
<organism evidence="4 5">
    <name type="scientific">Allonocardiopsis opalescens</name>
    <dbReference type="NCBI Taxonomy" id="1144618"/>
    <lineage>
        <taxon>Bacteria</taxon>
        <taxon>Bacillati</taxon>
        <taxon>Actinomycetota</taxon>
        <taxon>Actinomycetes</taxon>
        <taxon>Streptosporangiales</taxon>
        <taxon>Allonocardiopsis</taxon>
    </lineage>
</organism>
<protein>
    <recommendedName>
        <fullName evidence="3">DUF6458 domain-containing protein</fullName>
    </recommendedName>
</protein>
<dbReference type="EMBL" id="PVZC01000001">
    <property type="protein sequence ID" value="PRY01632.1"/>
    <property type="molecule type" value="Genomic_DNA"/>
</dbReference>
<name>A0A2T0QCJ3_9ACTN</name>
<evidence type="ECO:0000256" key="1">
    <source>
        <dbReference type="SAM" id="MobiDB-lite"/>
    </source>
</evidence>
<sequence length="96" mass="10359">MGIGGSLVLIGVGAVLAFATNYDISGMNLNMIGWIVMLVGLAGLLLTFLWWRPRRRAAGLAAESAEQRISRREGPATASAREVEETVIRREDPPPP</sequence>
<reference evidence="4 5" key="1">
    <citation type="submission" date="2018-03" db="EMBL/GenBank/DDBJ databases">
        <title>Genomic Encyclopedia of Archaeal and Bacterial Type Strains, Phase II (KMG-II): from individual species to whole genera.</title>
        <authorList>
            <person name="Goeker M."/>
        </authorList>
    </citation>
    <scope>NUCLEOTIDE SEQUENCE [LARGE SCALE GENOMIC DNA]</scope>
    <source>
        <strain evidence="4 5">DSM 45601</strain>
    </source>
</reference>
<accession>A0A2T0QCJ3</accession>
<proteinExistence type="predicted"/>